<dbReference type="Gene3D" id="3.40.630.30">
    <property type="match status" value="1"/>
</dbReference>
<evidence type="ECO:0000313" key="2">
    <source>
        <dbReference type="EMBL" id="GHG59739.1"/>
    </source>
</evidence>
<gene>
    <name evidence="2" type="ORF">GCM10010919_02530</name>
</gene>
<organism evidence="2 3">
    <name type="scientific">Alishewanella longhuensis</name>
    <dbReference type="NCBI Taxonomy" id="1091037"/>
    <lineage>
        <taxon>Bacteria</taxon>
        <taxon>Pseudomonadati</taxon>
        <taxon>Pseudomonadota</taxon>
        <taxon>Gammaproteobacteria</taxon>
        <taxon>Alteromonadales</taxon>
        <taxon>Alteromonadaceae</taxon>
        <taxon>Alishewanella</taxon>
    </lineage>
</organism>
<dbReference type="SUPFAM" id="SSF55729">
    <property type="entry name" value="Acyl-CoA N-acyltransferases (Nat)"/>
    <property type="match status" value="1"/>
</dbReference>
<protein>
    <submittedName>
        <fullName evidence="2">N-acetyltransferase</fullName>
    </submittedName>
</protein>
<comment type="caution">
    <text evidence="2">The sequence shown here is derived from an EMBL/GenBank/DDBJ whole genome shotgun (WGS) entry which is preliminary data.</text>
</comment>
<reference evidence="3" key="1">
    <citation type="journal article" date="2019" name="Int. J. Syst. Evol. Microbiol.">
        <title>The Global Catalogue of Microorganisms (GCM) 10K type strain sequencing project: providing services to taxonomists for standard genome sequencing and annotation.</title>
        <authorList>
            <consortium name="The Broad Institute Genomics Platform"/>
            <consortium name="The Broad Institute Genome Sequencing Center for Infectious Disease"/>
            <person name="Wu L."/>
            <person name="Ma J."/>
        </authorList>
    </citation>
    <scope>NUCLEOTIDE SEQUENCE [LARGE SCALE GENOMIC DNA]</scope>
    <source>
        <strain evidence="3">CGMCC 1.7003</strain>
    </source>
</reference>
<evidence type="ECO:0000259" key="1">
    <source>
        <dbReference type="PROSITE" id="PS51729"/>
    </source>
</evidence>
<dbReference type="CDD" id="cd04301">
    <property type="entry name" value="NAT_SF"/>
    <property type="match status" value="1"/>
</dbReference>
<keyword evidence="3" id="KW-1185">Reference proteome</keyword>
<dbReference type="PANTHER" id="PTHR31435">
    <property type="entry name" value="PROTEIN NATD1"/>
    <property type="match status" value="1"/>
</dbReference>
<feature type="domain" description="N-acetyltransferase" evidence="1">
    <location>
        <begin position="7"/>
        <end position="81"/>
    </location>
</feature>
<dbReference type="EMBL" id="BNAO01000001">
    <property type="protein sequence ID" value="GHG59739.1"/>
    <property type="molecule type" value="Genomic_DNA"/>
</dbReference>
<dbReference type="Pfam" id="PF14542">
    <property type="entry name" value="Acetyltransf_CG"/>
    <property type="match status" value="1"/>
</dbReference>
<accession>A0ABQ3KW67</accession>
<proteinExistence type="predicted"/>
<sequence length="81" mass="9168">MNDLVIEHQAEQQRFVLSVGSATALLEYQLTGQHIDFYHTYVPPEFRGKGLAEQLVKHALNWAKAAGYQPSASCSYVKRFI</sequence>
<dbReference type="Proteomes" id="UP000659697">
    <property type="component" value="Unassembled WGS sequence"/>
</dbReference>
<name>A0ABQ3KW67_9ALTE</name>
<evidence type="ECO:0000313" key="3">
    <source>
        <dbReference type="Proteomes" id="UP000659697"/>
    </source>
</evidence>
<dbReference type="PROSITE" id="PS51729">
    <property type="entry name" value="GNAT_YJDJ"/>
    <property type="match status" value="1"/>
</dbReference>
<dbReference type="RefSeq" id="WP_189429313.1">
    <property type="nucleotide sequence ID" value="NZ_BNAO01000001.1"/>
</dbReference>
<dbReference type="InterPro" id="IPR031165">
    <property type="entry name" value="GNAT_YJDJ"/>
</dbReference>
<dbReference type="InterPro" id="IPR045057">
    <property type="entry name" value="Gcn5-rel_NAT"/>
</dbReference>
<dbReference type="InterPro" id="IPR016181">
    <property type="entry name" value="Acyl_CoA_acyltransferase"/>
</dbReference>
<dbReference type="PANTHER" id="PTHR31435:SF9">
    <property type="entry name" value="PROTEIN NATD1"/>
    <property type="match status" value="1"/>
</dbReference>